<dbReference type="InterPro" id="IPR023867">
    <property type="entry name" value="Sulphatase_maturase_rSAM"/>
</dbReference>
<dbReference type="PANTHER" id="PTHR43787">
    <property type="entry name" value="FEMO COFACTOR BIOSYNTHESIS PROTEIN NIFB-RELATED"/>
    <property type="match status" value="1"/>
</dbReference>
<dbReference type="RefSeq" id="WP_000980805.1">
    <property type="nucleotide sequence ID" value="NZ_JBEUTG010000047.1"/>
</dbReference>
<evidence type="ECO:0000256" key="1">
    <source>
        <dbReference type="ARBA" id="ARBA00001966"/>
    </source>
</evidence>
<evidence type="ECO:0000256" key="6">
    <source>
        <dbReference type="ARBA" id="ARBA00023014"/>
    </source>
</evidence>
<dbReference type="EMBL" id="NUAP01000067">
    <property type="protein sequence ID" value="PEN83012.1"/>
    <property type="molecule type" value="Genomic_DNA"/>
</dbReference>
<accession>A0AB36SWL2</accession>
<evidence type="ECO:0000313" key="9">
    <source>
        <dbReference type="Proteomes" id="UP000220078"/>
    </source>
</evidence>
<dbReference type="NCBIfam" id="TIGR04085">
    <property type="entry name" value="rSAM_more_4Fe4S"/>
    <property type="match status" value="1"/>
</dbReference>
<evidence type="ECO:0000313" key="8">
    <source>
        <dbReference type="EMBL" id="PEN83012.1"/>
    </source>
</evidence>
<dbReference type="PROSITE" id="PS51918">
    <property type="entry name" value="RADICAL_SAM"/>
    <property type="match status" value="1"/>
</dbReference>
<dbReference type="GO" id="GO:0051539">
    <property type="term" value="F:4 iron, 4 sulfur cluster binding"/>
    <property type="evidence" value="ECO:0007669"/>
    <property type="project" value="UniProtKB-KW"/>
</dbReference>
<dbReference type="AlphaFoldDB" id="A0AB36SWL2"/>
<dbReference type="SFLD" id="SFLDG01386">
    <property type="entry name" value="main_SPASM_domain-containing"/>
    <property type="match status" value="1"/>
</dbReference>
<keyword evidence="6" id="KW-0411">Iron-sulfur</keyword>
<evidence type="ECO:0000256" key="5">
    <source>
        <dbReference type="ARBA" id="ARBA00023004"/>
    </source>
</evidence>
<keyword evidence="5" id="KW-0408">Iron</keyword>
<sequence>MMNEKLYKKSRYTVRHETADGTLILYNTLSGAIATVDQPSETEEIKHILRAGLVKPPQNENERLLVENDFLVNPDLDERVLADVYRNQEKYRSDHYELTLYSTEECNFRCVYCFEKFLRGEMSKDIQNSVIKHVLKKAPYMNSFNIAWFGGEPLEGIGAIRHINSEIKKISEEFKFKFTSGITTNGYNLDVDLFKELVDLNIIQYQITLDGPKDTHDTHRILKDGGPSFDKIIENLKAIQKTNLEFKILIRSNFDKTNQHRMQELIEILQTFLDGDERFHLYFKPIINFEGESAKDLPLYQPNESWQAMSDVQSLAHCHFPTSQELLNSLQPMGSTCFAGLPNNFAIGADGTIYKCTLALHEPFNQLGKINEDGDLDIDNNKFALWVTSDATHDTQCNNCFLKPACQGMHCPLVRIRTQKSPCPPLKKNIRTALELVTVDAGI</sequence>
<protein>
    <submittedName>
        <fullName evidence="8">Radical SAM/SPASM domain-containing protein</fullName>
    </submittedName>
</protein>
<dbReference type="InterPro" id="IPR058240">
    <property type="entry name" value="rSAM_sf"/>
</dbReference>
<dbReference type="GO" id="GO:0046872">
    <property type="term" value="F:metal ion binding"/>
    <property type="evidence" value="ECO:0007669"/>
    <property type="project" value="UniProtKB-KW"/>
</dbReference>
<dbReference type="CDD" id="cd01335">
    <property type="entry name" value="Radical_SAM"/>
    <property type="match status" value="1"/>
</dbReference>
<dbReference type="GO" id="GO:0016491">
    <property type="term" value="F:oxidoreductase activity"/>
    <property type="evidence" value="ECO:0007669"/>
    <property type="project" value="InterPro"/>
</dbReference>
<evidence type="ECO:0000259" key="7">
    <source>
        <dbReference type="PROSITE" id="PS51918"/>
    </source>
</evidence>
<dbReference type="InterPro" id="IPR007197">
    <property type="entry name" value="rSAM"/>
</dbReference>
<organism evidence="8 9">
    <name type="scientific">Bacillus toyonensis</name>
    <dbReference type="NCBI Taxonomy" id="155322"/>
    <lineage>
        <taxon>Bacteria</taxon>
        <taxon>Bacillati</taxon>
        <taxon>Bacillota</taxon>
        <taxon>Bacilli</taxon>
        <taxon>Bacillales</taxon>
        <taxon>Bacillaceae</taxon>
        <taxon>Bacillus</taxon>
        <taxon>Bacillus cereus group</taxon>
    </lineage>
</organism>
<dbReference type="SFLD" id="SFLDG01384">
    <property type="entry name" value="thioether_bond_formation_requi"/>
    <property type="match status" value="1"/>
</dbReference>
<keyword evidence="3" id="KW-0949">S-adenosyl-L-methionine</keyword>
<reference evidence="8 9" key="1">
    <citation type="submission" date="2017-09" db="EMBL/GenBank/DDBJ databases">
        <title>Large-scale bioinformatics analysis of Bacillus genomes uncovers conserved roles of natural products in bacterial physiology.</title>
        <authorList>
            <consortium name="Agbiome Team Llc"/>
            <person name="Bleich R.M."/>
            <person name="Kirk G.J."/>
            <person name="Santa Maria K.C."/>
            <person name="Allen S.E."/>
            <person name="Farag S."/>
            <person name="Shank E.A."/>
            <person name="Bowers A."/>
        </authorList>
    </citation>
    <scope>NUCLEOTIDE SEQUENCE [LARGE SCALE GENOMIC DNA]</scope>
    <source>
        <strain evidence="8 9">AFS027629</strain>
    </source>
</reference>
<evidence type="ECO:0000256" key="3">
    <source>
        <dbReference type="ARBA" id="ARBA00022691"/>
    </source>
</evidence>
<evidence type="ECO:0000256" key="2">
    <source>
        <dbReference type="ARBA" id="ARBA00022485"/>
    </source>
</evidence>
<dbReference type="InterPro" id="IPR023885">
    <property type="entry name" value="4Fe4S-binding_SPASM_dom"/>
</dbReference>
<dbReference type="Proteomes" id="UP000220078">
    <property type="component" value="Unassembled WGS sequence"/>
</dbReference>
<name>A0AB36SWL2_9BACI</name>
<dbReference type="SFLD" id="SFLDG01067">
    <property type="entry name" value="SPASM/twitch_domain_containing"/>
    <property type="match status" value="1"/>
</dbReference>
<dbReference type="SUPFAM" id="SSF102114">
    <property type="entry name" value="Radical SAM enzymes"/>
    <property type="match status" value="1"/>
</dbReference>
<keyword evidence="2" id="KW-0004">4Fe-4S</keyword>
<comment type="cofactor">
    <cofactor evidence="1">
        <name>[4Fe-4S] cluster</name>
        <dbReference type="ChEBI" id="CHEBI:49883"/>
    </cofactor>
</comment>
<dbReference type="Gene3D" id="3.20.20.70">
    <property type="entry name" value="Aldolase class I"/>
    <property type="match status" value="1"/>
</dbReference>
<dbReference type="PANTHER" id="PTHR43787:SF3">
    <property type="entry name" value="ARYLSULFATASE REGULATORY PROTEIN"/>
    <property type="match status" value="1"/>
</dbReference>
<evidence type="ECO:0000256" key="4">
    <source>
        <dbReference type="ARBA" id="ARBA00022723"/>
    </source>
</evidence>
<comment type="caution">
    <text evidence="8">The sequence shown here is derived from an EMBL/GenBank/DDBJ whole genome shotgun (WGS) entry which is preliminary data.</text>
</comment>
<gene>
    <name evidence="8" type="ORF">CN551_29345</name>
</gene>
<keyword evidence="4" id="KW-0479">Metal-binding</keyword>
<dbReference type="Pfam" id="PF04055">
    <property type="entry name" value="Radical_SAM"/>
    <property type="match status" value="1"/>
</dbReference>
<feature type="domain" description="Radical SAM core" evidence="7">
    <location>
        <begin position="92"/>
        <end position="321"/>
    </location>
</feature>
<dbReference type="SFLD" id="SFLDS00029">
    <property type="entry name" value="Radical_SAM"/>
    <property type="match status" value="1"/>
</dbReference>
<dbReference type="InterPro" id="IPR013785">
    <property type="entry name" value="Aldolase_TIM"/>
</dbReference>
<proteinExistence type="predicted"/>